<dbReference type="GO" id="GO:0005886">
    <property type="term" value="C:plasma membrane"/>
    <property type="evidence" value="ECO:0007669"/>
    <property type="project" value="UniProtKB-SubCell"/>
</dbReference>
<gene>
    <name evidence="7" type="ORF">CKO42_26465</name>
</gene>
<keyword evidence="8" id="KW-1185">Reference proteome</keyword>
<evidence type="ECO:0000256" key="1">
    <source>
        <dbReference type="ARBA" id="ARBA00004651"/>
    </source>
</evidence>
<dbReference type="PANTHER" id="PTHR30250:SF28">
    <property type="entry name" value="POLYSACCHARIDE BIOSYNTHESIS PROTEIN"/>
    <property type="match status" value="1"/>
</dbReference>
<sequence>MMTLAMGSGAARLIGVASIPILTRIYSPEDFGALASFTVLVSMISPVLTLRYVVALPLPRRDGMAMNLMALSASIMGIMALIVTVGLWLLAPLLMGLLSMEVLVPYWWLIALGVTAAGVYELLSTWATRRKAYITIAKTEVLQSLSGSLLKIGLGLLALKPIGLLVGQVVARP</sequence>
<evidence type="ECO:0000256" key="3">
    <source>
        <dbReference type="ARBA" id="ARBA00022692"/>
    </source>
</evidence>
<evidence type="ECO:0000256" key="4">
    <source>
        <dbReference type="ARBA" id="ARBA00022989"/>
    </source>
</evidence>
<organism evidence="7 8">
    <name type="scientific">Lamprobacter modestohalophilus</name>
    <dbReference type="NCBI Taxonomy" id="1064514"/>
    <lineage>
        <taxon>Bacteria</taxon>
        <taxon>Pseudomonadati</taxon>
        <taxon>Pseudomonadota</taxon>
        <taxon>Gammaproteobacteria</taxon>
        <taxon>Chromatiales</taxon>
        <taxon>Chromatiaceae</taxon>
        <taxon>Lamprobacter</taxon>
    </lineage>
</organism>
<protein>
    <recommendedName>
        <fullName evidence="9">Oligosaccharide flippase family protein</fullName>
    </recommendedName>
</protein>
<keyword evidence="5 6" id="KW-0472">Membrane</keyword>
<comment type="caution">
    <text evidence="7">The sequence shown here is derived from an EMBL/GenBank/DDBJ whole genome shotgun (WGS) entry which is preliminary data.</text>
</comment>
<feature type="transmembrane region" description="Helical" evidence="6">
    <location>
        <begin position="106"/>
        <end position="128"/>
    </location>
</feature>
<proteinExistence type="predicted"/>
<dbReference type="Pfam" id="PF13440">
    <property type="entry name" value="Polysacc_synt_3"/>
    <property type="match status" value="1"/>
</dbReference>
<dbReference type="Proteomes" id="UP001138768">
    <property type="component" value="Unassembled WGS sequence"/>
</dbReference>
<evidence type="ECO:0000313" key="7">
    <source>
        <dbReference type="EMBL" id="MBK1621851.1"/>
    </source>
</evidence>
<dbReference type="PANTHER" id="PTHR30250">
    <property type="entry name" value="PST FAMILY PREDICTED COLANIC ACID TRANSPORTER"/>
    <property type="match status" value="1"/>
</dbReference>
<reference evidence="7 8" key="1">
    <citation type="journal article" date="2020" name="Microorganisms">
        <title>Osmotic Adaptation and Compatible Solute Biosynthesis of Phototrophic Bacteria as Revealed from Genome Analyses.</title>
        <authorList>
            <person name="Imhoff J.F."/>
            <person name="Rahn T."/>
            <person name="Kunzel S."/>
            <person name="Keller A."/>
            <person name="Neulinger S.C."/>
        </authorList>
    </citation>
    <scope>NUCLEOTIDE SEQUENCE [LARGE SCALE GENOMIC DNA]</scope>
    <source>
        <strain evidence="7 8">DSM 25653</strain>
    </source>
</reference>
<evidence type="ECO:0000256" key="2">
    <source>
        <dbReference type="ARBA" id="ARBA00022475"/>
    </source>
</evidence>
<evidence type="ECO:0008006" key="9">
    <source>
        <dbReference type="Google" id="ProtNLM"/>
    </source>
</evidence>
<keyword evidence="2" id="KW-1003">Cell membrane</keyword>
<evidence type="ECO:0000256" key="6">
    <source>
        <dbReference type="SAM" id="Phobius"/>
    </source>
</evidence>
<comment type="subcellular location">
    <subcellularLocation>
        <location evidence="1">Cell membrane</location>
        <topology evidence="1">Multi-pass membrane protein</topology>
    </subcellularLocation>
</comment>
<name>A0A9X0WEC9_9GAMM</name>
<dbReference type="InterPro" id="IPR050833">
    <property type="entry name" value="Poly_Biosynth_Transport"/>
</dbReference>
<keyword evidence="3 6" id="KW-0812">Transmembrane</keyword>
<evidence type="ECO:0000313" key="8">
    <source>
        <dbReference type="Proteomes" id="UP001138768"/>
    </source>
</evidence>
<feature type="transmembrane region" description="Helical" evidence="6">
    <location>
        <begin position="34"/>
        <end position="56"/>
    </location>
</feature>
<accession>A0A9X0WEC9</accession>
<dbReference type="AlphaFoldDB" id="A0A9X0WEC9"/>
<feature type="transmembrane region" description="Helical" evidence="6">
    <location>
        <begin position="149"/>
        <end position="171"/>
    </location>
</feature>
<keyword evidence="4 6" id="KW-1133">Transmembrane helix</keyword>
<dbReference type="EMBL" id="NRRY01000144">
    <property type="protein sequence ID" value="MBK1621851.1"/>
    <property type="molecule type" value="Genomic_DNA"/>
</dbReference>
<feature type="transmembrane region" description="Helical" evidence="6">
    <location>
        <begin position="68"/>
        <end position="94"/>
    </location>
</feature>
<evidence type="ECO:0000256" key="5">
    <source>
        <dbReference type="ARBA" id="ARBA00023136"/>
    </source>
</evidence>